<dbReference type="InterPro" id="IPR013783">
    <property type="entry name" value="Ig-like_fold"/>
</dbReference>
<organism evidence="6 7">
    <name type="scientific">Euroglyphus maynei</name>
    <name type="common">Mayne's house dust mite</name>
    <dbReference type="NCBI Taxonomy" id="6958"/>
    <lineage>
        <taxon>Eukaryota</taxon>
        <taxon>Metazoa</taxon>
        <taxon>Ecdysozoa</taxon>
        <taxon>Arthropoda</taxon>
        <taxon>Chelicerata</taxon>
        <taxon>Arachnida</taxon>
        <taxon>Acari</taxon>
        <taxon>Acariformes</taxon>
        <taxon>Sarcoptiformes</taxon>
        <taxon>Astigmata</taxon>
        <taxon>Psoroptidia</taxon>
        <taxon>Analgoidea</taxon>
        <taxon>Pyroglyphidae</taxon>
        <taxon>Pyroglyphinae</taxon>
        <taxon>Euroglyphus</taxon>
    </lineage>
</organism>
<evidence type="ECO:0000256" key="3">
    <source>
        <dbReference type="ARBA" id="ARBA00022753"/>
    </source>
</evidence>
<keyword evidence="7" id="KW-1185">Reference proteome</keyword>
<dbReference type="Pfam" id="PF21310">
    <property type="entry name" value="OCRL-like_ASH"/>
    <property type="match status" value="1"/>
</dbReference>
<reference evidence="6 7" key="1">
    <citation type="submission" date="2017-03" db="EMBL/GenBank/DDBJ databases">
        <title>Genome Survey of Euroglyphus maynei.</title>
        <authorList>
            <person name="Arlian L.G."/>
            <person name="Morgan M.S."/>
            <person name="Rider S.D."/>
        </authorList>
    </citation>
    <scope>NUCLEOTIDE SEQUENCE [LARGE SCALE GENOMIC DNA]</scope>
    <source>
        <strain evidence="6">Arlian Lab</strain>
        <tissue evidence="6">Whole body</tissue>
    </source>
</reference>
<dbReference type="SUPFAM" id="SSF48350">
    <property type="entry name" value="GTPase activation domain, GAP"/>
    <property type="match status" value="1"/>
</dbReference>
<gene>
    <name evidence="6" type="ORF">BLA29_004766</name>
</gene>
<dbReference type="PANTHER" id="PTHR11200:SF300">
    <property type="entry name" value="TYPE II INOSITOL 1,4,5-TRISPHOSPHATE 5-PHOSPHATASE"/>
    <property type="match status" value="1"/>
</dbReference>
<dbReference type="SUPFAM" id="SSF56219">
    <property type="entry name" value="DNase I-like"/>
    <property type="match status" value="1"/>
</dbReference>
<dbReference type="InterPro" id="IPR036691">
    <property type="entry name" value="Endo/exonu/phosph_ase_sf"/>
</dbReference>
<accession>A0A1Y3AYY4</accession>
<evidence type="ECO:0000256" key="2">
    <source>
        <dbReference type="ARBA" id="ARBA00004580"/>
    </source>
</evidence>
<dbReference type="OrthoDB" id="7862313at2759"/>
<keyword evidence="3" id="KW-0967">Endosome</keyword>
<dbReference type="PANTHER" id="PTHR11200">
    <property type="entry name" value="INOSITOL 5-PHOSPHATASE"/>
    <property type="match status" value="1"/>
</dbReference>
<dbReference type="InterPro" id="IPR000198">
    <property type="entry name" value="RhoGAP_dom"/>
</dbReference>
<evidence type="ECO:0000259" key="5">
    <source>
        <dbReference type="PROSITE" id="PS50238"/>
    </source>
</evidence>
<dbReference type="Pfam" id="PF22669">
    <property type="entry name" value="Exo_endo_phos2"/>
    <property type="match status" value="1"/>
</dbReference>
<sequence length="442" mass="51294">MTSDTDYVKKLLSSQEFDTLLAIDQLRTQMKEKNCFQGFNEGKINHMPSYKYNTGTNEWDSSEKRRPPAWCDRILWRGENIQQTVYRSHPELKDSDHKPVSALFESQVLSIDHKLKRKVYEDVMKKLDKVENELLPQVAIDTTEINFGSVAFKDNNCRVLTLTNIGQSRIRYRFINKPNDINFCKQWLRVTPSTGMIKVKEEITIVFELNFDDPSMVSRFNYGLETLADTLVLSLIGGKDIFITISGDYRLSCFGCSLETLVRLQRPISSMTLREFQEKFGDYKIPKQPDYKERLIDIITESKETANSVVVVDGSLPIPKELFVLIDHLYRNGHVNVNIFQSSGMEQEFLIIRDSLDSSEPNKIANVSEHSVAEALLLFLETLPDSIIPMNFYDRVQRAHKNQSECKQEMCNNSGIDKPLNKLYIGKCRFWFNPFYDCKFFR</sequence>
<dbReference type="InterPro" id="IPR000300">
    <property type="entry name" value="IPPc"/>
</dbReference>
<dbReference type="Gene3D" id="3.60.10.10">
    <property type="entry name" value="Endonuclease/exonuclease/phosphatase"/>
    <property type="match status" value="1"/>
</dbReference>
<dbReference type="AlphaFoldDB" id="A0A1Y3AYY4"/>
<dbReference type="InterPro" id="IPR008936">
    <property type="entry name" value="Rho_GTPase_activation_prot"/>
</dbReference>
<dbReference type="GO" id="GO:0004439">
    <property type="term" value="F:phosphatidylinositol-4,5-bisphosphate 5-phosphatase activity"/>
    <property type="evidence" value="ECO:0007669"/>
    <property type="project" value="TreeGrafter"/>
</dbReference>
<evidence type="ECO:0000256" key="4">
    <source>
        <dbReference type="ARBA" id="ARBA00023329"/>
    </source>
</evidence>
<dbReference type="GO" id="GO:0030670">
    <property type="term" value="C:phagocytic vesicle membrane"/>
    <property type="evidence" value="ECO:0007669"/>
    <property type="project" value="UniProtKB-SubCell"/>
</dbReference>
<dbReference type="GO" id="GO:0046856">
    <property type="term" value="P:phosphatidylinositol dephosphorylation"/>
    <property type="evidence" value="ECO:0007669"/>
    <property type="project" value="InterPro"/>
</dbReference>
<dbReference type="Gene3D" id="2.60.40.10">
    <property type="entry name" value="Immunoglobulins"/>
    <property type="match status" value="1"/>
</dbReference>
<dbReference type="Pfam" id="PF00620">
    <property type="entry name" value="RhoGAP"/>
    <property type="match status" value="1"/>
</dbReference>
<dbReference type="Proteomes" id="UP000194236">
    <property type="component" value="Unassembled WGS sequence"/>
</dbReference>
<name>A0A1Y3AYY4_EURMA</name>
<evidence type="ECO:0000313" key="6">
    <source>
        <dbReference type="EMBL" id="OTF72626.1"/>
    </source>
</evidence>
<dbReference type="InterPro" id="IPR046985">
    <property type="entry name" value="IP5"/>
</dbReference>
<dbReference type="PROSITE" id="PS50238">
    <property type="entry name" value="RHOGAP"/>
    <property type="match status" value="1"/>
</dbReference>
<protein>
    <submittedName>
        <fullName evidence="6">Type II inositol 1,4,5-trisphosphate 5-phosphatase-like protein</fullName>
    </submittedName>
</protein>
<dbReference type="Gene3D" id="1.10.555.10">
    <property type="entry name" value="Rho GTPase activation protein"/>
    <property type="match status" value="1"/>
</dbReference>
<evidence type="ECO:0000256" key="1">
    <source>
        <dbReference type="ARBA" id="ARBA00004146"/>
    </source>
</evidence>
<dbReference type="GO" id="GO:0031901">
    <property type="term" value="C:early endosome membrane"/>
    <property type="evidence" value="ECO:0007669"/>
    <property type="project" value="UniProtKB-SubCell"/>
</dbReference>
<dbReference type="EMBL" id="MUJZ01055355">
    <property type="protein sequence ID" value="OTF72626.1"/>
    <property type="molecule type" value="Genomic_DNA"/>
</dbReference>
<comment type="caution">
    <text evidence="6">The sequence shown here is derived from an EMBL/GenBank/DDBJ whole genome shotgun (WGS) entry which is preliminary data.</text>
</comment>
<comment type="subcellular location">
    <subcellularLocation>
        <location evidence="2">Cytoplasmic vesicle</location>
        <location evidence="2">Phagosome membrane</location>
    </subcellularLocation>
    <subcellularLocation>
        <location evidence="1">Early endosome membrane</location>
    </subcellularLocation>
</comment>
<evidence type="ECO:0000313" key="7">
    <source>
        <dbReference type="Proteomes" id="UP000194236"/>
    </source>
</evidence>
<feature type="domain" description="Rho-GAP" evidence="5">
    <location>
        <begin position="310"/>
        <end position="442"/>
    </location>
</feature>
<keyword evidence="4" id="KW-0968">Cytoplasmic vesicle</keyword>
<proteinExistence type="predicted"/>
<dbReference type="GO" id="GO:0007165">
    <property type="term" value="P:signal transduction"/>
    <property type="evidence" value="ECO:0007669"/>
    <property type="project" value="InterPro"/>
</dbReference>
<dbReference type="InterPro" id="IPR048869">
    <property type="entry name" value="OCRL-1_2_ASH"/>
</dbReference>